<evidence type="ECO:0000259" key="7">
    <source>
        <dbReference type="PROSITE" id="PS50850"/>
    </source>
</evidence>
<evidence type="ECO:0000256" key="4">
    <source>
        <dbReference type="ARBA" id="ARBA00023136"/>
    </source>
</evidence>
<feature type="domain" description="Major facilitator superfamily (MFS) profile" evidence="7">
    <location>
        <begin position="1"/>
        <end position="469"/>
    </location>
</feature>
<evidence type="ECO:0000256" key="6">
    <source>
        <dbReference type="SAM" id="SignalP"/>
    </source>
</evidence>
<feature type="transmembrane region" description="Helical" evidence="5">
    <location>
        <begin position="67"/>
        <end position="89"/>
    </location>
</feature>
<reference evidence="8" key="1">
    <citation type="journal article" date="2020" name="Stud. Mycol.">
        <title>101 Dothideomycetes genomes: a test case for predicting lifestyles and emergence of pathogens.</title>
        <authorList>
            <person name="Haridas S."/>
            <person name="Albert R."/>
            <person name="Binder M."/>
            <person name="Bloem J."/>
            <person name="Labutti K."/>
            <person name="Salamov A."/>
            <person name="Andreopoulos B."/>
            <person name="Baker S."/>
            <person name="Barry K."/>
            <person name="Bills G."/>
            <person name="Bluhm B."/>
            <person name="Cannon C."/>
            <person name="Castanera R."/>
            <person name="Culley D."/>
            <person name="Daum C."/>
            <person name="Ezra D."/>
            <person name="Gonzalez J."/>
            <person name="Henrissat B."/>
            <person name="Kuo A."/>
            <person name="Liang C."/>
            <person name="Lipzen A."/>
            <person name="Lutzoni F."/>
            <person name="Magnuson J."/>
            <person name="Mondo S."/>
            <person name="Nolan M."/>
            <person name="Ohm R."/>
            <person name="Pangilinan J."/>
            <person name="Park H.-J."/>
            <person name="Ramirez L."/>
            <person name="Alfaro M."/>
            <person name="Sun H."/>
            <person name="Tritt A."/>
            <person name="Yoshinaga Y."/>
            <person name="Zwiers L.-H."/>
            <person name="Turgeon B."/>
            <person name="Goodwin S."/>
            <person name="Spatafora J."/>
            <person name="Crous P."/>
            <person name="Grigoriev I."/>
        </authorList>
    </citation>
    <scope>NUCLEOTIDE SEQUENCE</scope>
    <source>
        <strain evidence="8">CBS 109.77</strain>
    </source>
</reference>
<feature type="transmembrane region" description="Helical" evidence="5">
    <location>
        <begin position="239"/>
        <end position="258"/>
    </location>
</feature>
<dbReference type="GO" id="GO:0005886">
    <property type="term" value="C:plasma membrane"/>
    <property type="evidence" value="ECO:0007669"/>
    <property type="project" value="TreeGrafter"/>
</dbReference>
<sequence>MLQLIVFRTGLALFIVQTESSVTSTAIVSITNDLGGFQSSSWISSDPIPGFPLIISRLSDIFGRKQALLVCLFIFVVFSGACGASQSILQLIMFRWIKGIGAGGITAIATLYGFELRPPHKWASYGAIISFTITISLAVAPIIGAVFAQIGQWRWAFLINVPIGSATILLLFFAMPNKLALEPAAALRQRNSAGTLLKRYHDIFRLDFLGVFTVLGASVLITAALQQAVKGEPWDSAEVLAPLILALVFLLAFLLWQWRVTSHIKNINPILSWKLLTNRVFLSVMANSWLTGAIMTVTVVQLPQRFIIVNGLSPIAAGVRLLPFAAVMASSSVISSIITSKAKIPVVNVLIFADLLVIAGTVGLSQTPVSMAIWSPQYGFQILAAVGVGIFNVMVILLPPHIVERQYLSVANGAIIQMRILGGALALAITESAASPSLRHNLLKELSSQEAAAFLYRTETIYLLSPAKQAAIREINGKYFNLQMKVLIGFAVASVFFTVLQWQKKPVYLKG</sequence>
<organism evidence="8 9">
    <name type="scientific">Melanomma pulvis-pyrius CBS 109.77</name>
    <dbReference type="NCBI Taxonomy" id="1314802"/>
    <lineage>
        <taxon>Eukaryota</taxon>
        <taxon>Fungi</taxon>
        <taxon>Dikarya</taxon>
        <taxon>Ascomycota</taxon>
        <taxon>Pezizomycotina</taxon>
        <taxon>Dothideomycetes</taxon>
        <taxon>Pleosporomycetidae</taxon>
        <taxon>Pleosporales</taxon>
        <taxon>Melanommataceae</taxon>
        <taxon>Melanomma</taxon>
    </lineage>
</organism>
<dbReference type="InterPro" id="IPR020846">
    <property type="entry name" value="MFS_dom"/>
</dbReference>
<keyword evidence="3 5" id="KW-1133">Transmembrane helix</keyword>
<keyword evidence="6" id="KW-0732">Signal</keyword>
<feature type="transmembrane region" description="Helical" evidence="5">
    <location>
        <begin position="482"/>
        <end position="500"/>
    </location>
</feature>
<dbReference type="AlphaFoldDB" id="A0A6A6X4G1"/>
<dbReference type="Gene3D" id="1.20.1720.10">
    <property type="entry name" value="Multidrug resistance protein D"/>
    <property type="match status" value="1"/>
</dbReference>
<feature type="transmembrane region" description="Helical" evidence="5">
    <location>
        <begin position="126"/>
        <end position="147"/>
    </location>
</feature>
<feature type="transmembrane region" description="Helical" evidence="5">
    <location>
        <begin position="206"/>
        <end position="227"/>
    </location>
</feature>
<evidence type="ECO:0000256" key="1">
    <source>
        <dbReference type="ARBA" id="ARBA00004141"/>
    </source>
</evidence>
<dbReference type="PANTHER" id="PTHR23501:SF43">
    <property type="entry name" value="MULTIDRUG TRANSPORTER, PUTATIVE (AFU_ORTHOLOGUE AFUA_6G03040)-RELATED"/>
    <property type="match status" value="1"/>
</dbReference>
<feature type="transmembrane region" description="Helical" evidence="5">
    <location>
        <begin position="279"/>
        <end position="301"/>
    </location>
</feature>
<evidence type="ECO:0000313" key="8">
    <source>
        <dbReference type="EMBL" id="KAF2791121.1"/>
    </source>
</evidence>
<gene>
    <name evidence="8" type="ORF">K505DRAFT_249642</name>
</gene>
<keyword evidence="9" id="KW-1185">Reference proteome</keyword>
<evidence type="ECO:0000256" key="2">
    <source>
        <dbReference type="ARBA" id="ARBA00022692"/>
    </source>
</evidence>
<evidence type="ECO:0000313" key="9">
    <source>
        <dbReference type="Proteomes" id="UP000799757"/>
    </source>
</evidence>
<accession>A0A6A6X4G1</accession>
<feature type="transmembrane region" description="Helical" evidence="5">
    <location>
        <begin position="346"/>
        <end position="366"/>
    </location>
</feature>
<dbReference type="OrthoDB" id="440553at2759"/>
<feature type="chain" id="PRO_5025520265" evidence="6">
    <location>
        <begin position="21"/>
        <end position="511"/>
    </location>
</feature>
<dbReference type="InterPro" id="IPR036259">
    <property type="entry name" value="MFS_trans_sf"/>
</dbReference>
<dbReference type="EMBL" id="MU002036">
    <property type="protein sequence ID" value="KAF2791121.1"/>
    <property type="molecule type" value="Genomic_DNA"/>
</dbReference>
<comment type="subcellular location">
    <subcellularLocation>
        <location evidence="1">Membrane</location>
        <topology evidence="1">Multi-pass membrane protein</topology>
    </subcellularLocation>
</comment>
<feature type="transmembrane region" description="Helical" evidence="5">
    <location>
        <begin position="321"/>
        <end position="339"/>
    </location>
</feature>
<dbReference type="PROSITE" id="PS50850">
    <property type="entry name" value="MFS"/>
    <property type="match status" value="1"/>
</dbReference>
<feature type="transmembrane region" description="Helical" evidence="5">
    <location>
        <begin position="378"/>
        <end position="398"/>
    </location>
</feature>
<keyword evidence="4 5" id="KW-0472">Membrane</keyword>
<evidence type="ECO:0000256" key="3">
    <source>
        <dbReference type="ARBA" id="ARBA00022989"/>
    </source>
</evidence>
<feature type="transmembrane region" description="Helical" evidence="5">
    <location>
        <begin position="153"/>
        <end position="174"/>
    </location>
</feature>
<proteinExistence type="predicted"/>
<feature type="transmembrane region" description="Helical" evidence="5">
    <location>
        <begin position="95"/>
        <end position="114"/>
    </location>
</feature>
<dbReference type="PANTHER" id="PTHR23501">
    <property type="entry name" value="MAJOR FACILITATOR SUPERFAMILY"/>
    <property type="match status" value="1"/>
</dbReference>
<keyword evidence="2 5" id="KW-0812">Transmembrane</keyword>
<protein>
    <submittedName>
        <fullName evidence="8">MFS general substrate transporter</fullName>
    </submittedName>
</protein>
<dbReference type="InterPro" id="IPR011701">
    <property type="entry name" value="MFS"/>
</dbReference>
<dbReference type="GO" id="GO:0022857">
    <property type="term" value="F:transmembrane transporter activity"/>
    <property type="evidence" value="ECO:0007669"/>
    <property type="project" value="InterPro"/>
</dbReference>
<dbReference type="SUPFAM" id="SSF103473">
    <property type="entry name" value="MFS general substrate transporter"/>
    <property type="match status" value="1"/>
</dbReference>
<feature type="signal peptide" evidence="6">
    <location>
        <begin position="1"/>
        <end position="20"/>
    </location>
</feature>
<dbReference type="Pfam" id="PF07690">
    <property type="entry name" value="MFS_1"/>
    <property type="match status" value="1"/>
</dbReference>
<name>A0A6A6X4G1_9PLEO</name>
<dbReference type="Proteomes" id="UP000799757">
    <property type="component" value="Unassembled WGS sequence"/>
</dbReference>
<evidence type="ECO:0000256" key="5">
    <source>
        <dbReference type="SAM" id="Phobius"/>
    </source>
</evidence>